<keyword evidence="4 8" id="KW-1003">Cell membrane</keyword>
<protein>
    <recommendedName>
        <fullName evidence="8">CASP-like protein</fullName>
    </recommendedName>
</protein>
<feature type="domain" description="Casparian strip membrane protein" evidence="10">
    <location>
        <begin position="83"/>
        <end position="192"/>
    </location>
</feature>
<keyword evidence="12" id="KW-1185">Reference proteome</keyword>
<evidence type="ECO:0000313" key="12">
    <source>
        <dbReference type="Proteomes" id="UP001359559"/>
    </source>
</evidence>
<keyword evidence="7 8" id="KW-0472">Membrane</keyword>
<evidence type="ECO:0000256" key="6">
    <source>
        <dbReference type="ARBA" id="ARBA00022989"/>
    </source>
</evidence>
<feature type="transmembrane region" description="Helical" evidence="8">
    <location>
        <begin position="129"/>
        <end position="152"/>
    </location>
</feature>
<feature type="transmembrane region" description="Helical" evidence="8">
    <location>
        <begin position="89"/>
        <end position="109"/>
    </location>
</feature>
<evidence type="ECO:0000256" key="9">
    <source>
        <dbReference type="SAM" id="MobiDB-lite"/>
    </source>
</evidence>
<evidence type="ECO:0000256" key="2">
    <source>
        <dbReference type="ARBA" id="ARBA00007651"/>
    </source>
</evidence>
<evidence type="ECO:0000256" key="3">
    <source>
        <dbReference type="ARBA" id="ARBA00011489"/>
    </source>
</evidence>
<evidence type="ECO:0000256" key="5">
    <source>
        <dbReference type="ARBA" id="ARBA00022692"/>
    </source>
</evidence>
<evidence type="ECO:0000256" key="1">
    <source>
        <dbReference type="ARBA" id="ARBA00004651"/>
    </source>
</evidence>
<comment type="subunit">
    <text evidence="3 8">Homodimer and heterodimers.</text>
</comment>
<feature type="transmembrane region" description="Helical" evidence="8">
    <location>
        <begin position="159"/>
        <end position="184"/>
    </location>
</feature>
<evidence type="ECO:0000256" key="8">
    <source>
        <dbReference type="RuleBase" id="RU361233"/>
    </source>
</evidence>
<gene>
    <name evidence="11" type="ORF">RJT34_11016</name>
</gene>
<organism evidence="11 12">
    <name type="scientific">Clitoria ternatea</name>
    <name type="common">Butterfly pea</name>
    <dbReference type="NCBI Taxonomy" id="43366"/>
    <lineage>
        <taxon>Eukaryota</taxon>
        <taxon>Viridiplantae</taxon>
        <taxon>Streptophyta</taxon>
        <taxon>Embryophyta</taxon>
        <taxon>Tracheophyta</taxon>
        <taxon>Spermatophyta</taxon>
        <taxon>Magnoliopsida</taxon>
        <taxon>eudicotyledons</taxon>
        <taxon>Gunneridae</taxon>
        <taxon>Pentapetalae</taxon>
        <taxon>rosids</taxon>
        <taxon>fabids</taxon>
        <taxon>Fabales</taxon>
        <taxon>Fabaceae</taxon>
        <taxon>Papilionoideae</taxon>
        <taxon>50 kb inversion clade</taxon>
        <taxon>NPAAA clade</taxon>
        <taxon>indigoferoid/millettioid clade</taxon>
        <taxon>Phaseoleae</taxon>
        <taxon>Clitoria</taxon>
    </lineage>
</organism>
<evidence type="ECO:0000259" key="10">
    <source>
        <dbReference type="Pfam" id="PF04535"/>
    </source>
</evidence>
<dbReference type="InterPro" id="IPR044173">
    <property type="entry name" value="CASPL"/>
</dbReference>
<sequence length="266" mass="28672">MAVGEDEGDDGAIVVSDLEEEAVRKRAPEQPQTRSHVPSSSSLAATDVTISDGSLTAKLIFKSDPQTKPLILTLFVVSSMTKTKRVLTLFLRFLAFEATIVAVIVMVTSHDSAEVLNLTFTAKYSNELLFKYFLIAEAIACVYSLILLFICSQISLWRLVLILGVVIAMLLSSSVSTALAIAHLGKKGNSHAIRSSRLPRVGLHVDDCGINDFRAEVDEIGVVMVNEVDEFVVEGGEVVVVVDLGTETIEGNQGSVERVSGSPSIY</sequence>
<accession>A0AAN9JL53</accession>
<proteinExistence type="inferred from homology"/>
<dbReference type="AlphaFoldDB" id="A0AAN9JL53"/>
<dbReference type="Proteomes" id="UP001359559">
    <property type="component" value="Unassembled WGS sequence"/>
</dbReference>
<dbReference type="GO" id="GO:0005886">
    <property type="term" value="C:plasma membrane"/>
    <property type="evidence" value="ECO:0007669"/>
    <property type="project" value="UniProtKB-SubCell"/>
</dbReference>
<keyword evidence="6 8" id="KW-1133">Transmembrane helix</keyword>
<comment type="caution">
    <text evidence="11">The sequence shown here is derived from an EMBL/GenBank/DDBJ whole genome shotgun (WGS) entry which is preliminary data.</text>
</comment>
<keyword evidence="5 8" id="KW-0812">Transmembrane</keyword>
<feature type="region of interest" description="Disordered" evidence="9">
    <location>
        <begin position="21"/>
        <end position="41"/>
    </location>
</feature>
<dbReference type="EMBL" id="JAYKXN010000003">
    <property type="protein sequence ID" value="KAK7300179.1"/>
    <property type="molecule type" value="Genomic_DNA"/>
</dbReference>
<evidence type="ECO:0000256" key="4">
    <source>
        <dbReference type="ARBA" id="ARBA00022475"/>
    </source>
</evidence>
<dbReference type="NCBIfam" id="TIGR01569">
    <property type="entry name" value="A_tha_TIGR01569"/>
    <property type="match status" value="1"/>
</dbReference>
<dbReference type="PANTHER" id="PTHR36488:SF8">
    <property type="entry name" value="CASP-LIKE PROTEIN 1U1"/>
    <property type="match status" value="1"/>
</dbReference>
<reference evidence="11 12" key="1">
    <citation type="submission" date="2024-01" db="EMBL/GenBank/DDBJ databases">
        <title>The genomes of 5 underutilized Papilionoideae crops provide insights into root nodulation and disease resistance.</title>
        <authorList>
            <person name="Yuan L."/>
        </authorList>
    </citation>
    <scope>NUCLEOTIDE SEQUENCE [LARGE SCALE GENOMIC DNA]</scope>
    <source>
        <strain evidence="11">LY-2023</strain>
        <tissue evidence="11">Leaf</tissue>
    </source>
</reference>
<dbReference type="InterPro" id="IPR006702">
    <property type="entry name" value="CASP_dom"/>
</dbReference>
<comment type="subcellular location">
    <subcellularLocation>
        <location evidence="1 8">Cell membrane</location>
        <topology evidence="1 8">Multi-pass membrane protein</topology>
    </subcellularLocation>
</comment>
<feature type="compositionally biased region" description="Polar residues" evidence="9">
    <location>
        <begin position="30"/>
        <end position="41"/>
    </location>
</feature>
<evidence type="ECO:0000256" key="7">
    <source>
        <dbReference type="ARBA" id="ARBA00023136"/>
    </source>
</evidence>
<dbReference type="PANTHER" id="PTHR36488">
    <property type="entry name" value="CASP-LIKE PROTEIN 1U1"/>
    <property type="match status" value="1"/>
</dbReference>
<comment type="caution">
    <text evidence="8">Lacks conserved residue(s) required for the propagation of feature annotation.</text>
</comment>
<evidence type="ECO:0000313" key="11">
    <source>
        <dbReference type="EMBL" id="KAK7300179.1"/>
    </source>
</evidence>
<dbReference type="InterPro" id="IPR006459">
    <property type="entry name" value="CASP/CASPL"/>
</dbReference>
<name>A0AAN9JL53_CLITE</name>
<comment type="similarity">
    <text evidence="2 8">Belongs to the Casparian strip membrane proteins (CASP) family.</text>
</comment>
<dbReference type="Pfam" id="PF04535">
    <property type="entry name" value="CASP_dom"/>
    <property type="match status" value="1"/>
</dbReference>